<dbReference type="EMBL" id="JAFDVH010000022">
    <property type="protein sequence ID" value="KAG7456895.1"/>
    <property type="molecule type" value="Genomic_DNA"/>
</dbReference>
<feature type="compositionally biased region" description="Basic and acidic residues" evidence="1">
    <location>
        <begin position="231"/>
        <end position="258"/>
    </location>
</feature>
<comment type="caution">
    <text evidence="3">The sequence shown here is derived from an EMBL/GenBank/DDBJ whole genome shotgun (WGS) entry which is preliminary data.</text>
</comment>
<dbReference type="Pfam" id="PF21013">
    <property type="entry name" value="LOC400499"/>
    <property type="match status" value="1"/>
</dbReference>
<protein>
    <recommendedName>
        <fullName evidence="2">VWFD domain-containing protein</fullName>
    </recommendedName>
</protein>
<keyword evidence="4" id="KW-1185">Reference proteome</keyword>
<gene>
    <name evidence="3" type="ORF">MATL_G00240760</name>
</gene>
<dbReference type="Pfam" id="PF00094">
    <property type="entry name" value="VWD"/>
    <property type="match status" value="1"/>
</dbReference>
<dbReference type="Proteomes" id="UP001046870">
    <property type="component" value="Chromosome 22"/>
</dbReference>
<dbReference type="InterPro" id="IPR001846">
    <property type="entry name" value="VWF_type-D"/>
</dbReference>
<feature type="compositionally biased region" description="Low complexity" evidence="1">
    <location>
        <begin position="1440"/>
        <end position="1458"/>
    </location>
</feature>
<dbReference type="PROSITE" id="PS51233">
    <property type="entry name" value="VWFD"/>
    <property type="match status" value="1"/>
</dbReference>
<reference evidence="3" key="1">
    <citation type="submission" date="2021-01" db="EMBL/GenBank/DDBJ databases">
        <authorList>
            <person name="Zahm M."/>
            <person name="Roques C."/>
            <person name="Cabau C."/>
            <person name="Klopp C."/>
            <person name="Donnadieu C."/>
            <person name="Jouanno E."/>
            <person name="Lampietro C."/>
            <person name="Louis A."/>
            <person name="Herpin A."/>
            <person name="Echchiki A."/>
            <person name="Berthelot C."/>
            <person name="Parey E."/>
            <person name="Roest-Crollius H."/>
            <person name="Braasch I."/>
            <person name="Postlethwait J."/>
            <person name="Bobe J."/>
            <person name="Montfort J."/>
            <person name="Bouchez O."/>
            <person name="Begum T."/>
            <person name="Mejri S."/>
            <person name="Adams A."/>
            <person name="Chen W.-J."/>
            <person name="Guiguen Y."/>
        </authorList>
    </citation>
    <scope>NUCLEOTIDE SEQUENCE</scope>
    <source>
        <strain evidence="3">YG-15Mar2019-1</strain>
        <tissue evidence="3">Brain</tissue>
    </source>
</reference>
<dbReference type="SUPFAM" id="SSF56968">
    <property type="entry name" value="Lipovitellin-phosvitin complex, beta-sheet shell regions"/>
    <property type="match status" value="1"/>
</dbReference>
<feature type="region of interest" description="Disordered" evidence="1">
    <location>
        <begin position="1432"/>
        <end position="1458"/>
    </location>
</feature>
<proteinExistence type="predicted"/>
<evidence type="ECO:0000313" key="4">
    <source>
        <dbReference type="Proteomes" id="UP001046870"/>
    </source>
</evidence>
<dbReference type="SMART" id="SM01169">
    <property type="entry name" value="DUF1943"/>
    <property type="match status" value="1"/>
</dbReference>
<dbReference type="PANTHER" id="PTHR37860:SF2">
    <property type="entry name" value="VITELLOGENIN DOMAIN-CONTAINING PROTEIN"/>
    <property type="match status" value="1"/>
</dbReference>
<dbReference type="OrthoDB" id="6484170at2759"/>
<dbReference type="SMART" id="SM00216">
    <property type="entry name" value="VWD"/>
    <property type="match status" value="1"/>
</dbReference>
<name>A0A9D3T1A2_MEGAT</name>
<dbReference type="InterPro" id="IPR015819">
    <property type="entry name" value="Lipid_transp_b-sht_shell"/>
</dbReference>
<evidence type="ECO:0000256" key="1">
    <source>
        <dbReference type="SAM" id="MobiDB-lite"/>
    </source>
</evidence>
<dbReference type="InterPro" id="IPR015817">
    <property type="entry name" value="Vitellinogen_open_b-sht_sub1"/>
</dbReference>
<dbReference type="Gene3D" id="2.20.50.20">
    <property type="entry name" value="Lipovitellin. Chain A, domain 3"/>
    <property type="match status" value="1"/>
</dbReference>
<feature type="region of interest" description="Disordered" evidence="1">
    <location>
        <begin position="3508"/>
        <end position="3533"/>
    </location>
</feature>
<dbReference type="InterPro" id="IPR015255">
    <property type="entry name" value="Vitellinogen_open_b-sht"/>
</dbReference>
<dbReference type="Gene3D" id="2.20.80.10">
    <property type="entry name" value="Lipovitellin-phosvitin complex, chain A, domain 4"/>
    <property type="match status" value="1"/>
</dbReference>
<dbReference type="SUPFAM" id="SSF48431">
    <property type="entry name" value="Lipovitellin-phosvitin complex, superhelical domain"/>
    <property type="match status" value="1"/>
</dbReference>
<dbReference type="InterPro" id="IPR011030">
    <property type="entry name" value="Lipovitellin_superhlx_dom"/>
</dbReference>
<sequence>MQVLRETLGEHCGEEDTLQFTEKLAVLKAVGNAGLAAAPITPVLSACAQNHSSPLELRLAAIHAFRRIPCSADRRPLLQLYRSGQEDVEVRIAAYLQLMRCPDPEVLRRVRATLSTETSSQVGTFVWSHLTQIQKTEDPLKQALMELLPDDIISKDFEAESWKYSSYMDTTVDTGFGGANLEGALVFSPSSFVPRSAMANLTLHVLGRAFNLLEINIRAENMEPLLKEAFGHKAPRSDEESSPRNPTEDSVREKRSREEGEEDNGLPGRKGKGGCRNSSSSRLRQAKAKFAGRQSGEGKLRCGLSVKLFGNELAFVTCDDVSAQMRQLSLSLAGVAVRLLKGQEVQFNRRAVLATEELVLPSLSGLPIKLALNMSSSLSVRVKGSVNFINWSHFSIGGYIKPSAYLGVVARVGVEGPCGLAGVEWTMGLRTSTSLDGGIQLQKGQDLKVALNTPEDIMDIIHFSSRTYSISGEIREELSGSRDRLEKTVCTPQDWSKMLGWQLCSQASYPLSRDGVALPPPGPVLLSLRMLKLDRGLHQYLLEAAYTFQPQGGSWIPLEASLHLFLGTPQSTVPRDVALDLSFNLVTQRFALKVTHPLKSIHIQGQADQVRNMRSGKVELVVDNIHRYYIRGLMNLQTLPTEQRLVSHVVAKVTTDGRPIILSANVTRGLGRKIRVSAKLKNLFRDTATFSVLLERMVMEEQRQYTAEAEVLLPGLLGSEIFGMLLHSGPLWGSVVRLRYGLRGAAQQECHMTQTLKSERDPSQTYHLRVEHELSCSHTTSFNHKFQLKHEEGPSHIQSTLDLSYGKHWDEINNKRRVLLSQTFKNQSRHALTSYLLEFSLQFLEKHLNYKTQLLHSHLRHKGAESSTHLKVNYNDQMPLVAGLHWKDSSKALLRRWEGSFNMDTPWLYVYSAHKLSQPQRRAVQFSAEITTRKWVTLRNLVLEGSYREKSKEREGRLHLYTPTTTYLKASGWGLVGKRGLKASSSLSSAWTPSLRGDLSLENSRHRKALQLAASFGKQNLSLSTALSSTDKKLRKRLVTVKVVLTEPKSPAVELELEGCVEELKRDRDQYQKQGRLHFRQPFRHLPQSLLLQETFTVDLQRALYILESRALLNGDKESIHTLSLGYQPTGPFVCSALVHPFSSDTIPQDSELCVTVHRNQTQQEIKGTVRIDKREKLIVVGRVQNTSDSSERGLVLQLNLTHLLQLQLPPSVSLEGKLLWRPRNGQEFDYMAAGKALINHQEECQFTVQLNGSAKGVELYSSFSQPFNSRIPKTFQVRARGEVSGEGGVSSSLSVRTDNEDRATLEADLVNTLQNSTRVLGARLALRQRLLPVLQDTELQLSTNVSTDRLSALCALRQGGGGSLKAQLGGALEYKPGLRVAVSGALQNSLPSLKVLPATLGLEGALTQSQKLTEGELKVTTREAVYGLELSHREGPGGSWESAAAGPAEEGTPGGEADWTRDTLCVRASEQYLCVNVTGGLAGPGGGGLHTLLSHSSPALRAAGLPSNSSMRISWTRGEHKVSAAAELQAGGQGLKAELEGSRSGQVPPRWELLSSLQHHSELLLERGVPSSMDAVGHYQVETGGVSVGAAVRVEERSVVEVLMEAGRTNDSAKLAASMKHHVEQLTGLIPSAFQMNCTGEAAADRVSGQCSGSVSGEPAEVRAFHSRRPHKRCQGAELRYGRSAARLEACRSTKNQTELTASASHSFALLSSLGVPTEARVRAFLKPRLHRWLAVLGASLGEWRAYVSGQLTVAPVYRWHGLASYSAPSSSRTAEVRGLVRTGPCYFVADVSAALDGATSSLVVSARCGGLRVTWVQLREGEGGGRTSLTVLGQAGRNGVRGSLGLEKDEDSLHCQASLLLLEKRADVGWTLQHRWASLTGTVPDQLDLHGSVRAGHASVSGSARLSLGPGAAQLQLSAAWEPHTFVRAALQHGLPQLRDAGIPEDSSLSLSLGRGRARMELSSESCSVSAHGSLTSGRSGTWSLAILQSCTWLQMLLPEQFAVNGSMVSSGCGTHLEMRVESRGEERGALSLAVSCSPELSLRASVRHSLPPLRALGVPPRSMLALSALPASRPAAQMDLVLGQCELRASVGAHGTSASDEARSGWAANFTNRCPPLLGAGLPESLALSALLSLTPCRSAVSCSVSVEGEGLSLNLGRSCDPTNSLSGVLTHSFARLRERGLPHETSLTLAAPGSPGQSGEIVLRAGPCRIRASGDMRPGRRSQWVWVTETECPLLEDLSLPAQSQFNGSLLLDGCVVEATADARLAGRWASLRLTAGCRPGLRVEAQRRREAGLELQLDRCSLRASAGLQARGKLQGTLLLHNNCTVLQDMGTPSRMEGSGFLVIENELLDTHLSLVTDESKLQALLTLKAARSQQEALAQLTHSVPLLLRGGVPANATLSVSSERGPDTYHRVLSCSMDNQQVSEMVSVERTQGEVRVQYLLNHTLDSLRDLGLPENNSIQGKLTFGEMRSLTLHSQLGARLAGLEAQLRDTPAGTEVAGTLQHSWHWLQERGLPRAVEAMCTVQGVFPQLQSRVNLTVDGEKLLVSTLNISVARERLALLLSLTSSPLLAVVFPQSLDTALTAHDRGVQKHVSVDVHCDRRRVRVAGEVGGWGTGGREVRAALQDTVEGEDVPKLQVEAWGRLTDSHLRGSLALNPETNSSLAFTVLGHSLPSSKELNVKLLQNIPVLQLYLPSQLQTKTQLNQSSSAVQGMAELRLDGEELRALGELALTKAGYSQALRLDHSFSQLKSLPKNVEVRMTYDQGNQTRRLQQHILWGGQDLRVSGQYTTPPDQDRGAKRLQVQMSSAFASLPHECSLDVQLERSAQRRLDSLLLGWTGHRSGEQVRALCFWSSEEDRWEGRVDLRQTFTPPLSHLHLHTLSYQPAGGQGNSHQAQLSWNDGIPLNVTLRVKKHWHTDSSRGHACISFAPGQLKTVLPLVEIQGCGSMAREGNSYSQNAELNWGNKRITQGMKYQRGARGLHTLQLEGEAENVSPSPCPSHTLLLQIHTNCRDQLEHHLQLGLCPPHPSWDISGYHRVNTGKELFYTQTRLSVSGQPQHSSLTLALTNSSTPQRTNFSLRTEARVHALGLQIRNKLLARIQTLHKLLMEFRHQSRDSMFLQELSARPLRLTQRAEALLVQSLGEAWGSWKKGSLRHALTDTLPRCLGALQHVSQQLQQELKRPLATLAGVYQDVTGRRLDVDWRETAALWAGKLVELLPAELEDHHLRAPLKAALRTLTTVLDVVGHQTAQWAEAKLAAALSGIRRRLASLYRLSHSRCEVTVQVPLPRGPWSEIGGAGLTEFLLEEWLLRPLQALATLSPTAEMYRLKRRLMDSPFRHQALLVSDQFAVSFDGRLYELPGRCALLLAHDAAHDSFTVLLSPDTMPQRTLLVEMGNTTVSISPEGQVETNCHVADMPLSHNGVTVKKESNLIEVSNKDGVLVSCDLSQAVCSLTLDGWQHGVSAGLLGTNDNEAGNELVLPDGSQSDSLSHFIHSWQVRPQCRSDPGRSGLCSNTTRPNPAADSPTCGSLFSSPDSPLSSCFRVVDPTQFLSVCKRSHCVPTTAPCRLAAAFVHLCRRNYIPLELPQQCASE</sequence>
<accession>A0A9D3T1A2</accession>
<dbReference type="Pfam" id="PF09172">
    <property type="entry name" value="Vit_open_b-sht"/>
    <property type="match status" value="1"/>
</dbReference>
<dbReference type="InterPro" id="IPR048484">
    <property type="entry name" value="LOC400499-like"/>
</dbReference>
<evidence type="ECO:0000313" key="3">
    <source>
        <dbReference type="EMBL" id="KAG7456895.1"/>
    </source>
</evidence>
<evidence type="ECO:0000259" key="2">
    <source>
        <dbReference type="PROSITE" id="PS51233"/>
    </source>
</evidence>
<dbReference type="Pfam" id="PF01347">
    <property type="entry name" value="Vitellogenin_N"/>
    <property type="match status" value="1"/>
</dbReference>
<feature type="region of interest" description="Disordered" evidence="1">
    <location>
        <begin position="231"/>
        <end position="281"/>
    </location>
</feature>
<dbReference type="Gene3D" id="1.25.10.20">
    <property type="entry name" value="Vitellinogen, superhelical"/>
    <property type="match status" value="1"/>
</dbReference>
<organism evidence="3 4">
    <name type="scientific">Megalops atlanticus</name>
    <name type="common">Tarpon</name>
    <name type="synonym">Clupea gigantea</name>
    <dbReference type="NCBI Taxonomy" id="7932"/>
    <lineage>
        <taxon>Eukaryota</taxon>
        <taxon>Metazoa</taxon>
        <taxon>Chordata</taxon>
        <taxon>Craniata</taxon>
        <taxon>Vertebrata</taxon>
        <taxon>Euteleostomi</taxon>
        <taxon>Actinopterygii</taxon>
        <taxon>Neopterygii</taxon>
        <taxon>Teleostei</taxon>
        <taxon>Elopiformes</taxon>
        <taxon>Megalopidae</taxon>
        <taxon>Megalops</taxon>
    </lineage>
</organism>
<dbReference type="PANTHER" id="PTHR37860">
    <property type="entry name" value="AGAP008810-PA"/>
    <property type="match status" value="1"/>
</dbReference>
<feature type="domain" description="VWFD" evidence="2">
    <location>
        <begin position="3344"/>
        <end position="3508"/>
    </location>
</feature>
<dbReference type="GO" id="GO:0005319">
    <property type="term" value="F:lipid transporter activity"/>
    <property type="evidence" value="ECO:0007669"/>
    <property type="project" value="InterPro"/>
</dbReference>
<dbReference type="InterPro" id="IPR001747">
    <property type="entry name" value="Vitellogenin_N"/>
</dbReference>